<dbReference type="GO" id="GO:0006310">
    <property type="term" value="P:DNA recombination"/>
    <property type="evidence" value="ECO:0007669"/>
    <property type="project" value="InterPro"/>
</dbReference>
<dbReference type="InterPro" id="IPR013762">
    <property type="entry name" value="Integrase-like_cat_sf"/>
</dbReference>
<feature type="compositionally biased region" description="Basic residues" evidence="1">
    <location>
        <begin position="722"/>
        <end position="736"/>
    </location>
</feature>
<dbReference type="PANTHER" id="PTHR33480:SF1">
    <property type="entry name" value="TYR RECOMBINASE DOMAIN-CONTAINING PROTEIN"/>
    <property type="match status" value="1"/>
</dbReference>
<organism evidence="2 3">
    <name type="scientific">Stichopus japonicus</name>
    <name type="common">Sea cucumber</name>
    <dbReference type="NCBI Taxonomy" id="307972"/>
    <lineage>
        <taxon>Eukaryota</taxon>
        <taxon>Metazoa</taxon>
        <taxon>Echinodermata</taxon>
        <taxon>Eleutherozoa</taxon>
        <taxon>Echinozoa</taxon>
        <taxon>Holothuroidea</taxon>
        <taxon>Aspidochirotacea</taxon>
        <taxon>Aspidochirotida</taxon>
        <taxon>Stichopodidae</taxon>
        <taxon>Apostichopus</taxon>
    </lineage>
</organism>
<feature type="non-terminal residue" evidence="2">
    <location>
        <position position="1"/>
    </location>
</feature>
<evidence type="ECO:0000256" key="1">
    <source>
        <dbReference type="SAM" id="MobiDB-lite"/>
    </source>
</evidence>
<gene>
    <name evidence="2" type="ORF">BSL78_09717</name>
</gene>
<dbReference type="OrthoDB" id="5376140at2759"/>
<feature type="region of interest" description="Disordered" evidence="1">
    <location>
        <begin position="13"/>
        <end position="118"/>
    </location>
</feature>
<feature type="compositionally biased region" description="Polar residues" evidence="1">
    <location>
        <begin position="71"/>
        <end position="81"/>
    </location>
</feature>
<feature type="compositionally biased region" description="Basic and acidic residues" evidence="1">
    <location>
        <begin position="88"/>
        <end position="103"/>
    </location>
</feature>
<accession>A0A2G8KZE9</accession>
<name>A0A2G8KZE9_STIJA</name>
<dbReference type="GO" id="GO:0015074">
    <property type="term" value="P:DNA integration"/>
    <property type="evidence" value="ECO:0007669"/>
    <property type="project" value="InterPro"/>
</dbReference>
<feature type="region of interest" description="Disordered" evidence="1">
    <location>
        <begin position="675"/>
        <end position="737"/>
    </location>
</feature>
<feature type="compositionally biased region" description="Acidic residues" evidence="1">
    <location>
        <begin position="675"/>
        <end position="702"/>
    </location>
</feature>
<keyword evidence="3" id="KW-1185">Reference proteome</keyword>
<dbReference type="STRING" id="307972.A0A2G8KZE9"/>
<feature type="compositionally biased region" description="Polar residues" evidence="1">
    <location>
        <begin position="24"/>
        <end position="46"/>
    </location>
</feature>
<dbReference type="Gene3D" id="1.10.443.10">
    <property type="entry name" value="Intergrase catalytic core"/>
    <property type="match status" value="1"/>
</dbReference>
<dbReference type="AlphaFoldDB" id="A0A2G8KZE9"/>
<dbReference type="EMBL" id="MRZV01000289">
    <property type="protein sequence ID" value="PIK53394.1"/>
    <property type="molecule type" value="Genomic_DNA"/>
</dbReference>
<evidence type="ECO:0000313" key="3">
    <source>
        <dbReference type="Proteomes" id="UP000230750"/>
    </source>
</evidence>
<evidence type="ECO:0000313" key="2">
    <source>
        <dbReference type="EMBL" id="PIK53394.1"/>
    </source>
</evidence>
<reference evidence="2 3" key="1">
    <citation type="journal article" date="2017" name="PLoS Biol.">
        <title>The sea cucumber genome provides insights into morphological evolution and visceral regeneration.</title>
        <authorList>
            <person name="Zhang X."/>
            <person name="Sun L."/>
            <person name="Yuan J."/>
            <person name="Sun Y."/>
            <person name="Gao Y."/>
            <person name="Zhang L."/>
            <person name="Li S."/>
            <person name="Dai H."/>
            <person name="Hamel J.F."/>
            <person name="Liu C."/>
            <person name="Yu Y."/>
            <person name="Liu S."/>
            <person name="Lin W."/>
            <person name="Guo K."/>
            <person name="Jin S."/>
            <person name="Xu P."/>
            <person name="Storey K.B."/>
            <person name="Huan P."/>
            <person name="Zhang T."/>
            <person name="Zhou Y."/>
            <person name="Zhang J."/>
            <person name="Lin C."/>
            <person name="Li X."/>
            <person name="Xing L."/>
            <person name="Huo D."/>
            <person name="Sun M."/>
            <person name="Wang L."/>
            <person name="Mercier A."/>
            <person name="Li F."/>
            <person name="Yang H."/>
            <person name="Xiang J."/>
        </authorList>
    </citation>
    <scope>NUCLEOTIDE SEQUENCE [LARGE SCALE GENOMIC DNA]</scope>
    <source>
        <strain evidence="2">Shaxun</strain>
        <tissue evidence="2">Muscle</tissue>
    </source>
</reference>
<dbReference type="GO" id="GO:0003677">
    <property type="term" value="F:DNA binding"/>
    <property type="evidence" value="ECO:0007669"/>
    <property type="project" value="InterPro"/>
</dbReference>
<sequence length="792" mass="90571">QGIFSTLVPYSDSDSDCSYIIPMPTSQQRRLGSSLWGETSTESSKSPNKKDSAVLRTTATVSNSHDHIEQDSSSDAGNWSPESDVEAEDARGSKPGKRCEKENVAPASSSIKVMKTHNKGKRKWDKHQYCVYCMKTYAKLPRHLEQVHLKEKEVAEALSYDKGSCKRKELLTLLRNKGNHSHNVEVWQSGSGCLIPARRTPFDQSHDEFLPCNLCFGYFSRDNLWKHKKNCFMASESTMKDKRHQSTSALLLPFSQEVSQSFKDTVFASMTYDSISFAARHDHIIVQYGERMFAKLGHERHQVGYISQKMRELARLLLKIKETKPDVKSLYDCISPKQFDTVLEAVRNLAGLDPQTGKYKTPSLALKLGHSLQTCALIVKAECIKSEDPVKEDQADKFSKLAVIEWAHKVGTGARTTLEERKWNKPNMLPLSEDIRQLHAKLSEVIEEKQKLLALSDDVTAWYALAEATLSKLILFNRRRSGEVQRIKLADFERRCHDQGNDDVMDSLSSWEKTLCNKLERIEIRGKRGRKVPVLLTKEMVQVMELLAAKRTLIGVSQTNDYFFARPNFSSMEPLRGADCIRKYALKSGAKHPSNLTSTKLRKQIATVSQILCLKDHELDVLAGFLGHDIRVHREYYRLPENTLQMAKVARLLLLMEKGAVGEFKDKKLDEIEVPLDDPSYTDESEGESEVPYDEEDLETEDKEGQNEIHESEEESDSLASTKKKGSPKQRVRWRRNQTATIEKHFEKHIRVQRVPRKSECEALRRKYPALATKDWKSIKYKVYNIIQQKKK</sequence>
<dbReference type="PANTHER" id="PTHR33480">
    <property type="entry name" value="SET DOMAIN-CONTAINING PROTEIN-RELATED"/>
    <property type="match status" value="1"/>
</dbReference>
<protein>
    <submittedName>
        <fullName evidence="2">Uncharacterized protein</fullName>
    </submittedName>
</protein>
<proteinExistence type="predicted"/>
<dbReference type="Proteomes" id="UP000230750">
    <property type="component" value="Unassembled WGS sequence"/>
</dbReference>
<comment type="caution">
    <text evidence="2">The sequence shown here is derived from an EMBL/GenBank/DDBJ whole genome shotgun (WGS) entry which is preliminary data.</text>
</comment>